<evidence type="ECO:0000259" key="1">
    <source>
        <dbReference type="Pfam" id="PF00857"/>
    </source>
</evidence>
<organism evidence="2 4">
    <name type="scientific">Clostridium septicum</name>
    <dbReference type="NCBI Taxonomy" id="1504"/>
    <lineage>
        <taxon>Bacteria</taxon>
        <taxon>Bacillati</taxon>
        <taxon>Bacillota</taxon>
        <taxon>Clostridia</taxon>
        <taxon>Eubacteriales</taxon>
        <taxon>Clostridiaceae</taxon>
        <taxon>Clostridium</taxon>
    </lineage>
</organism>
<dbReference type="Proteomes" id="UP001055437">
    <property type="component" value="Chromosome"/>
</dbReference>
<dbReference type="Gene3D" id="3.40.50.850">
    <property type="entry name" value="Isochorismatase-like"/>
    <property type="match status" value="1"/>
</dbReference>
<dbReference type="GO" id="GO:0019365">
    <property type="term" value="P:pyridine nucleotide salvage"/>
    <property type="evidence" value="ECO:0007669"/>
    <property type="project" value="InterPro"/>
</dbReference>
<reference evidence="3" key="2">
    <citation type="submission" date="2022-06" db="EMBL/GenBank/DDBJ databases">
        <authorList>
            <person name="Holder M.E."/>
            <person name="Ajami N.J."/>
            <person name="Petrosino J.F."/>
        </authorList>
    </citation>
    <scope>NUCLEOTIDE SEQUENCE</scope>
    <source>
        <strain evidence="3">RMA 8861</strain>
    </source>
</reference>
<dbReference type="Pfam" id="PF00857">
    <property type="entry name" value="Isochorismatase"/>
    <property type="match status" value="1"/>
</dbReference>
<dbReference type="SUPFAM" id="SSF52499">
    <property type="entry name" value="Isochorismatase-like hydrolases"/>
    <property type="match status" value="1"/>
</dbReference>
<dbReference type="PANTHER" id="PTHR47297:SF2">
    <property type="entry name" value="OS02G0606800 PROTEIN"/>
    <property type="match status" value="1"/>
</dbReference>
<dbReference type="InterPro" id="IPR036380">
    <property type="entry name" value="Isochorismatase-like_sf"/>
</dbReference>
<evidence type="ECO:0000313" key="4">
    <source>
        <dbReference type="Proteomes" id="UP000280586"/>
    </source>
</evidence>
<keyword evidence="2" id="KW-0378">Hydrolase</keyword>
<name>A0A9N7PKP6_CLOSE</name>
<dbReference type="KEGG" id="csep:CP523_00235"/>
<dbReference type="AlphaFoldDB" id="A0A9N7PKP6"/>
<dbReference type="InterPro" id="IPR044717">
    <property type="entry name" value="NIC1"/>
</dbReference>
<dbReference type="EMBL" id="CP099799">
    <property type="protein sequence ID" value="USR99550.1"/>
    <property type="molecule type" value="Genomic_DNA"/>
</dbReference>
<dbReference type="PANTHER" id="PTHR47297">
    <property type="match status" value="1"/>
</dbReference>
<dbReference type="InterPro" id="IPR000868">
    <property type="entry name" value="Isochorismatase-like_dom"/>
</dbReference>
<protein>
    <submittedName>
        <fullName evidence="2">Cysteine hydrolase</fullName>
    </submittedName>
</protein>
<evidence type="ECO:0000313" key="5">
    <source>
        <dbReference type="Proteomes" id="UP001055437"/>
    </source>
</evidence>
<evidence type="ECO:0000313" key="3">
    <source>
        <dbReference type="EMBL" id="USR99550.1"/>
    </source>
</evidence>
<dbReference type="EMBL" id="CP023671">
    <property type="protein sequence ID" value="AYE32987.1"/>
    <property type="molecule type" value="Genomic_DNA"/>
</dbReference>
<keyword evidence="5" id="KW-1185">Reference proteome</keyword>
<evidence type="ECO:0000313" key="2">
    <source>
        <dbReference type="EMBL" id="AYE32987.1"/>
    </source>
</evidence>
<dbReference type="GO" id="GO:0008936">
    <property type="term" value="F:nicotinamidase activity"/>
    <property type="evidence" value="ECO:0007669"/>
    <property type="project" value="InterPro"/>
</dbReference>
<dbReference type="GeneID" id="303559101"/>
<dbReference type="OrthoDB" id="9796485at2"/>
<dbReference type="RefSeq" id="WP_066677377.1">
    <property type="nucleotide sequence ID" value="NZ_CABMIZ010000026.1"/>
</dbReference>
<feature type="domain" description="Isochorismatase-like" evidence="1">
    <location>
        <begin position="28"/>
        <end position="158"/>
    </location>
</feature>
<reference evidence="2 4" key="1">
    <citation type="submission" date="2017-09" db="EMBL/GenBank/DDBJ databases">
        <authorList>
            <person name="Thomas P."/>
            <person name="Seyboldt C."/>
        </authorList>
    </citation>
    <scope>NUCLEOTIDE SEQUENCE [LARGE SCALE GENOMIC DNA]</scope>
    <source>
        <strain evidence="2 4">DSM 7534</strain>
    </source>
</reference>
<proteinExistence type="predicted"/>
<sequence>MFQTIERIQEEINSIKKITLDEIKGKKALIIVDMVKGFYNIGPLASSRVSKVINPISILANKFENDEKIFFIDSHTKNSVEFKSYPIHCVKESVEEELIDEIKVISKLTKSKIIKKNSINGFHSIEFKNWLENNMDIDTFVITGVCTDICVETFALTLSTYFHELNVEKNIIVPMNMVETYDFGNHNGDLMNLITFFKLKSNGIKVVKSI</sequence>
<dbReference type="Proteomes" id="UP000280586">
    <property type="component" value="Chromosome"/>
</dbReference>
<accession>A0A9N7PKP6</accession>
<gene>
    <name evidence="2" type="ORF">CP523_00235</name>
    <name evidence="3" type="ORF">NH397_08520</name>
</gene>
<dbReference type="CDD" id="cd00431">
    <property type="entry name" value="cysteine_hydrolases"/>
    <property type="match status" value="1"/>
</dbReference>